<dbReference type="InterPro" id="IPR058637">
    <property type="entry name" value="YknX-like_C"/>
</dbReference>
<dbReference type="InterPro" id="IPR006143">
    <property type="entry name" value="RND_pump_MFP"/>
</dbReference>
<dbReference type="PANTHER" id="PTHR30469">
    <property type="entry name" value="MULTIDRUG RESISTANCE PROTEIN MDTA"/>
    <property type="match status" value="1"/>
</dbReference>
<evidence type="ECO:0000313" key="6">
    <source>
        <dbReference type="Proteomes" id="UP000196878"/>
    </source>
</evidence>
<feature type="region of interest" description="Disordered" evidence="2">
    <location>
        <begin position="373"/>
        <end position="438"/>
    </location>
</feature>
<dbReference type="Gene3D" id="2.40.30.170">
    <property type="match status" value="1"/>
</dbReference>
<dbReference type="Pfam" id="PF25989">
    <property type="entry name" value="YknX_C"/>
    <property type="match status" value="1"/>
</dbReference>
<dbReference type="Proteomes" id="UP000196878">
    <property type="component" value="Unassembled WGS sequence"/>
</dbReference>
<organism evidence="5 6">
    <name type="scientific">Haematobacter genomosp. 1</name>
    <dbReference type="NCBI Taxonomy" id="366618"/>
    <lineage>
        <taxon>Bacteria</taxon>
        <taxon>Pseudomonadati</taxon>
        <taxon>Pseudomonadota</taxon>
        <taxon>Alphaproteobacteria</taxon>
        <taxon>Rhodobacterales</taxon>
        <taxon>Paracoccaceae</taxon>
        <taxon>Haematobacter</taxon>
    </lineage>
</organism>
<feature type="compositionally biased region" description="Gly residues" evidence="2">
    <location>
        <begin position="425"/>
        <end position="438"/>
    </location>
</feature>
<dbReference type="Gene3D" id="1.10.287.470">
    <property type="entry name" value="Helix hairpin bin"/>
    <property type="match status" value="1"/>
</dbReference>
<feature type="domain" description="YknX-like C-terminal permuted SH3-like" evidence="4">
    <location>
        <begin position="280"/>
        <end position="352"/>
    </location>
</feature>
<dbReference type="EMBL" id="NIPW01000013">
    <property type="protein sequence ID" value="OWJ78075.1"/>
    <property type="molecule type" value="Genomic_DNA"/>
</dbReference>
<sequence>MFKRLAIAVILLAIVAGGLVGFNLFRSKMIADFFANRQVPPATVAVYDVKPVTWSPVIEAIGTANASQGVQLTVETAGVVREILFTANDKVAQGETLLRLDSRVQAADVEAARTQVDLTRQTLARNQQLQRRGVSTNVSLEEAEASARAAEAQLASTVAVLDQRNLDAPFPGTVGIPRVDLGQYVSPGTTVATLQDLETMRVDFSVPEQRLRELSITQQLNVWAGGMTEGLAGQVTGIDPRVDPQSRLVSVRGSVANPGQQLTPGQFVRIAVALPEEKGVIAVPLTAVISSLYGDYVYLVQPKQDNAEQLEVRQSFVTIGRRSGPVAEIVSGVKDGDRVVTAGQNRLSNGQPAEIDNAINPAVQETEAYIRSGGVGRDPVDSDATEAGTQAGQDAPATGSGTNGNGDAGPQGTGPQGTGADRDGTTGGGTTGGGTTGQ</sequence>
<dbReference type="NCBIfam" id="TIGR01730">
    <property type="entry name" value="RND_mfp"/>
    <property type="match status" value="1"/>
</dbReference>
<name>A0A212ABK6_9RHOB</name>
<reference evidence="5 6" key="1">
    <citation type="submission" date="2016-12" db="EMBL/GenBank/DDBJ databases">
        <title>Comparison of Traditional DNA-DNA Hybridization with In Silico Genomic Analysis.</title>
        <authorList>
            <person name="Nicholson A.C."/>
            <person name="Humrighouse B.W."/>
            <person name="Graziano J."/>
            <person name="Lasker B."/>
            <person name="Whitney A.M."/>
            <person name="Mcquiston J.R."/>
        </authorList>
    </citation>
    <scope>NUCLEOTIDE SEQUENCE [LARGE SCALE GENOMIC DNA]</scope>
    <source>
        <strain evidence="5 6">H2240</strain>
    </source>
</reference>
<dbReference type="GO" id="GO:0015562">
    <property type="term" value="F:efflux transmembrane transporter activity"/>
    <property type="evidence" value="ECO:0007669"/>
    <property type="project" value="TreeGrafter"/>
</dbReference>
<keyword evidence="6" id="KW-1185">Reference proteome</keyword>
<protein>
    <submittedName>
        <fullName evidence="5">Efflux transporter periplasmic adaptor subunit</fullName>
    </submittedName>
</protein>
<comment type="similarity">
    <text evidence="1">Belongs to the membrane fusion protein (MFP) (TC 8.A.1) family.</text>
</comment>
<dbReference type="RefSeq" id="WP_088215367.1">
    <property type="nucleotide sequence ID" value="NZ_NIPW01000013.1"/>
</dbReference>
<proteinExistence type="inferred from homology"/>
<evidence type="ECO:0000259" key="3">
    <source>
        <dbReference type="Pfam" id="PF25954"/>
    </source>
</evidence>
<gene>
    <name evidence="5" type="ORF">CDV49_09855</name>
</gene>
<dbReference type="PANTHER" id="PTHR30469:SF11">
    <property type="entry name" value="BLL4320 PROTEIN"/>
    <property type="match status" value="1"/>
</dbReference>
<dbReference type="GO" id="GO:1990281">
    <property type="term" value="C:efflux pump complex"/>
    <property type="evidence" value="ECO:0007669"/>
    <property type="project" value="TreeGrafter"/>
</dbReference>
<dbReference type="Gene3D" id="2.40.50.100">
    <property type="match status" value="1"/>
</dbReference>
<comment type="caution">
    <text evidence="5">The sequence shown here is derived from an EMBL/GenBank/DDBJ whole genome shotgun (WGS) entry which is preliminary data.</text>
</comment>
<accession>A0A212ABK6</accession>
<evidence type="ECO:0000256" key="2">
    <source>
        <dbReference type="SAM" id="MobiDB-lite"/>
    </source>
</evidence>
<feature type="compositionally biased region" description="Gly residues" evidence="2">
    <location>
        <begin position="401"/>
        <end position="417"/>
    </location>
</feature>
<dbReference type="FunFam" id="2.40.30.170:FF:000010">
    <property type="entry name" value="Efflux RND transporter periplasmic adaptor subunit"/>
    <property type="match status" value="1"/>
</dbReference>
<evidence type="ECO:0000256" key="1">
    <source>
        <dbReference type="ARBA" id="ARBA00009477"/>
    </source>
</evidence>
<dbReference type="Gene3D" id="2.40.420.20">
    <property type="match status" value="1"/>
</dbReference>
<dbReference type="InterPro" id="IPR058792">
    <property type="entry name" value="Beta-barrel_RND_2"/>
</dbReference>
<dbReference type="Pfam" id="PF25954">
    <property type="entry name" value="Beta-barrel_RND_2"/>
    <property type="match status" value="1"/>
</dbReference>
<evidence type="ECO:0000313" key="5">
    <source>
        <dbReference type="EMBL" id="OWJ78075.1"/>
    </source>
</evidence>
<dbReference type="AlphaFoldDB" id="A0A212ABK6"/>
<evidence type="ECO:0000259" key="4">
    <source>
        <dbReference type="Pfam" id="PF25989"/>
    </source>
</evidence>
<feature type="domain" description="CusB-like beta-barrel" evidence="3">
    <location>
        <begin position="202"/>
        <end position="273"/>
    </location>
</feature>
<dbReference type="SUPFAM" id="SSF111369">
    <property type="entry name" value="HlyD-like secretion proteins"/>
    <property type="match status" value="1"/>
</dbReference>